<dbReference type="Proteomes" id="UP001140949">
    <property type="component" value="Unassembled WGS sequence"/>
</dbReference>
<protein>
    <submittedName>
        <fullName evidence="2">Vacuolar protein 8 isoform X1</fullName>
    </submittedName>
</protein>
<reference evidence="2" key="2">
    <citation type="submission" date="2023-04" db="EMBL/GenBank/DDBJ databases">
        <authorList>
            <person name="Bruccoleri R.E."/>
            <person name="Oakeley E.J."/>
            <person name="Faust A.-M."/>
            <person name="Dessus-Babus S."/>
            <person name="Altorfer M."/>
            <person name="Burckhardt D."/>
            <person name="Oertli M."/>
            <person name="Naumann U."/>
            <person name="Petersen F."/>
            <person name="Wong J."/>
        </authorList>
    </citation>
    <scope>NUCLEOTIDE SEQUENCE</scope>
    <source>
        <strain evidence="2">GSM-AAB239-AS_SAM_17_03QT</strain>
        <tissue evidence="2">Leaf</tissue>
    </source>
</reference>
<organism evidence="2 3">
    <name type="scientific">Iris pallida</name>
    <name type="common">Sweet iris</name>
    <dbReference type="NCBI Taxonomy" id="29817"/>
    <lineage>
        <taxon>Eukaryota</taxon>
        <taxon>Viridiplantae</taxon>
        <taxon>Streptophyta</taxon>
        <taxon>Embryophyta</taxon>
        <taxon>Tracheophyta</taxon>
        <taxon>Spermatophyta</taxon>
        <taxon>Magnoliopsida</taxon>
        <taxon>Liliopsida</taxon>
        <taxon>Asparagales</taxon>
        <taxon>Iridaceae</taxon>
        <taxon>Iridoideae</taxon>
        <taxon>Irideae</taxon>
        <taxon>Iris</taxon>
    </lineage>
</organism>
<accession>A0AAX6GM15</accession>
<comment type="caution">
    <text evidence="2">The sequence shown here is derived from an EMBL/GenBank/DDBJ whole genome shotgun (WGS) entry which is preliminary data.</text>
</comment>
<evidence type="ECO:0000313" key="3">
    <source>
        <dbReference type="Proteomes" id="UP001140949"/>
    </source>
</evidence>
<sequence length="138" mass="15657">MVEQGAIAVLAKLLRSKGRRTRFKPWISWPRWPSRTIASSRGSSEKGRRDARRHPAAGLARLVEGERGCSSSNRDVLLHVGQLSEHSNRLRFSRPALVLLRYGEVSVRDRLSGRRRGCVWCRRRPGRRWAISGSCPSS</sequence>
<proteinExistence type="predicted"/>
<reference evidence="2" key="1">
    <citation type="journal article" date="2023" name="GigaByte">
        <title>Genome assembly of the bearded iris, Iris pallida Lam.</title>
        <authorList>
            <person name="Bruccoleri R.E."/>
            <person name="Oakeley E.J."/>
            <person name="Faust A.M.E."/>
            <person name="Altorfer M."/>
            <person name="Dessus-Babus S."/>
            <person name="Burckhardt D."/>
            <person name="Oertli M."/>
            <person name="Naumann U."/>
            <person name="Petersen F."/>
            <person name="Wong J."/>
        </authorList>
    </citation>
    <scope>NUCLEOTIDE SEQUENCE</scope>
    <source>
        <strain evidence="2">GSM-AAB239-AS_SAM_17_03QT</strain>
    </source>
</reference>
<evidence type="ECO:0000256" key="1">
    <source>
        <dbReference type="SAM" id="MobiDB-lite"/>
    </source>
</evidence>
<feature type="region of interest" description="Disordered" evidence="1">
    <location>
        <begin position="37"/>
        <end position="56"/>
    </location>
</feature>
<name>A0AAX6GM15_IRIPA</name>
<keyword evidence="3" id="KW-1185">Reference proteome</keyword>
<gene>
    <name evidence="2" type="ORF">M6B38_358570</name>
</gene>
<dbReference type="EMBL" id="JANAVB010018797">
    <property type="protein sequence ID" value="KAJ6829347.1"/>
    <property type="molecule type" value="Genomic_DNA"/>
</dbReference>
<dbReference type="AlphaFoldDB" id="A0AAX6GM15"/>
<evidence type="ECO:0000313" key="2">
    <source>
        <dbReference type="EMBL" id="KAJ6829347.1"/>
    </source>
</evidence>